<evidence type="ECO:0000259" key="1">
    <source>
        <dbReference type="Pfam" id="PF04194"/>
    </source>
</evidence>
<dbReference type="GO" id="GO:0006915">
    <property type="term" value="P:apoptotic process"/>
    <property type="evidence" value="ECO:0007669"/>
    <property type="project" value="TreeGrafter"/>
</dbReference>
<reference evidence="2" key="1">
    <citation type="thesis" date="2020" institute="ProQuest LLC" country="789 East Eisenhower Parkway, Ann Arbor, MI, USA">
        <title>Comparative Genomics and Chromosome Evolution.</title>
        <authorList>
            <person name="Mudd A.B."/>
        </authorList>
    </citation>
    <scope>NUCLEOTIDE SEQUENCE</scope>
    <source>
        <strain evidence="2">HN-11 Male</strain>
        <tissue evidence="2">Kidney and liver</tissue>
    </source>
</reference>
<organism evidence="2 3">
    <name type="scientific">Eleutherodactylus coqui</name>
    <name type="common">Puerto Rican coqui</name>
    <dbReference type="NCBI Taxonomy" id="57060"/>
    <lineage>
        <taxon>Eukaryota</taxon>
        <taxon>Metazoa</taxon>
        <taxon>Chordata</taxon>
        <taxon>Craniata</taxon>
        <taxon>Vertebrata</taxon>
        <taxon>Euteleostomi</taxon>
        <taxon>Amphibia</taxon>
        <taxon>Batrachia</taxon>
        <taxon>Anura</taxon>
        <taxon>Neobatrachia</taxon>
        <taxon>Hyloidea</taxon>
        <taxon>Eleutherodactylidae</taxon>
        <taxon>Eleutherodactylinae</taxon>
        <taxon>Eleutherodactylus</taxon>
        <taxon>Eleutherodactylus</taxon>
    </lineage>
</organism>
<feature type="domain" description="Programmed cell death protein 2 C-terminal" evidence="1">
    <location>
        <begin position="243"/>
        <end position="343"/>
    </location>
</feature>
<dbReference type="Proteomes" id="UP000770717">
    <property type="component" value="Unassembled WGS sequence"/>
</dbReference>
<dbReference type="PANTHER" id="PTHR46421">
    <property type="entry name" value="PROGRAMMED CELL DEATH PROTEIN 2-LIKE"/>
    <property type="match status" value="1"/>
</dbReference>
<accession>A0A8J6JZ58</accession>
<dbReference type="OrthoDB" id="366284at2759"/>
<proteinExistence type="predicted"/>
<dbReference type="InterPro" id="IPR052815">
    <property type="entry name" value="PDCD2-like_regulator"/>
</dbReference>
<dbReference type="Pfam" id="PF04194">
    <property type="entry name" value="PDCD2_C"/>
    <property type="match status" value="1"/>
</dbReference>
<comment type="caution">
    <text evidence="2">The sequence shown here is derived from an EMBL/GenBank/DDBJ whole genome shotgun (WGS) entry which is preliminary data.</text>
</comment>
<dbReference type="AlphaFoldDB" id="A0A8J6JZ58"/>
<dbReference type="PANTHER" id="PTHR46421:SF1">
    <property type="entry name" value="PROGRAMMED CELL DEATH PROTEIN 2-LIKE"/>
    <property type="match status" value="1"/>
</dbReference>
<evidence type="ECO:0000313" key="3">
    <source>
        <dbReference type="Proteomes" id="UP000770717"/>
    </source>
</evidence>
<name>A0A8J6JZ58_ELECQ</name>
<protein>
    <recommendedName>
        <fullName evidence="1">Programmed cell death protein 2 C-terminal domain-containing protein</fullName>
    </recommendedName>
</protein>
<sequence>MALSACQEQRVLLGFKDAVLEGKASSWDVSKIGGLPDPVPQVKLSSPSCPLCSSVLCHVVQVYCPLEGSRYHRSIHVFACSTMSCWGKPQSWVALRSQCLDTHNPQVTQDAPKQENKMTVTDWCADADDWGFEDELNIPAVQSHATSCPAAPVPNDWTSQLQNLSLTDTSETIQSSDSVFRSYYIAVAEEEDCAWDMDLDHARQLLQDYEKREKAEIEDLESCDGKGGGEKYEKCDLQKQELVFHKFLKKISPCRQQILRYSWNGNPLYMSPPDLTSQSPSCPRCGAQRVYEFQLMPALVAMLQGSKADVLLEFGTVLIFTCERSCWEDCDKIPVQEFCLVQEDPDQRYFN</sequence>
<dbReference type="EMBL" id="WNTK01000012">
    <property type="protein sequence ID" value="KAG9475143.1"/>
    <property type="molecule type" value="Genomic_DNA"/>
</dbReference>
<gene>
    <name evidence="2" type="ORF">GDO78_003549</name>
</gene>
<evidence type="ECO:0000313" key="2">
    <source>
        <dbReference type="EMBL" id="KAG9475143.1"/>
    </source>
</evidence>
<dbReference type="InterPro" id="IPR007320">
    <property type="entry name" value="PDCD2_C"/>
</dbReference>
<keyword evidence="3" id="KW-1185">Reference proteome</keyword>
<dbReference type="GO" id="GO:0005737">
    <property type="term" value="C:cytoplasm"/>
    <property type="evidence" value="ECO:0007669"/>
    <property type="project" value="InterPro"/>
</dbReference>